<evidence type="ECO:0000256" key="4">
    <source>
        <dbReference type="PROSITE-ProRule" id="PRU01024"/>
    </source>
</evidence>
<dbReference type="GO" id="GO:0070475">
    <property type="term" value="P:rRNA base methylation"/>
    <property type="evidence" value="ECO:0007669"/>
    <property type="project" value="TreeGrafter"/>
</dbReference>
<dbReference type="PROSITE" id="PS50926">
    <property type="entry name" value="TRAM"/>
    <property type="match status" value="1"/>
</dbReference>
<dbReference type="PROSITE" id="PS01231">
    <property type="entry name" value="TRMA_2"/>
    <property type="match status" value="1"/>
</dbReference>
<gene>
    <name evidence="7" type="primary">rlmD</name>
    <name evidence="7" type="ORF">LEUCIP111803_02565</name>
</gene>
<dbReference type="InterPro" id="IPR030391">
    <property type="entry name" value="MeTrfase_TrmA_CS"/>
</dbReference>
<feature type="binding site" evidence="4">
    <location>
        <position position="558"/>
    </location>
    <ligand>
        <name>S-adenosyl-L-methionine</name>
        <dbReference type="ChEBI" id="CHEBI:59789"/>
    </ligand>
</feature>
<evidence type="ECO:0000256" key="3">
    <source>
        <dbReference type="ARBA" id="ARBA00022691"/>
    </source>
</evidence>
<protein>
    <submittedName>
        <fullName evidence="7">23S rRNA (Uracil(1939)-C(5))-methyltransferase RlmD</fullName>
        <ecNumber evidence="7">2.1.1.190</ecNumber>
    </submittedName>
</protein>
<feature type="domain" description="TRAM" evidence="6">
    <location>
        <begin position="306"/>
        <end position="365"/>
    </location>
</feature>
<comment type="similarity">
    <text evidence="4">Belongs to the class I-like SAM-binding methyltransferase superfamily. RNA M5U methyltransferase family.</text>
</comment>
<dbReference type="Pfam" id="PF01938">
    <property type="entry name" value="TRAM"/>
    <property type="match status" value="1"/>
</dbReference>
<dbReference type="InterPro" id="IPR002792">
    <property type="entry name" value="TRAM_dom"/>
</dbReference>
<dbReference type="AntiFam" id="ANF00142">
    <property type="entry name" value="Shadow ORF (opposite yadG)"/>
</dbReference>
<keyword evidence="1 4" id="KW-0489">Methyltransferase</keyword>
<feature type="binding site" evidence="4">
    <location>
        <position position="670"/>
    </location>
    <ligand>
        <name>S-adenosyl-L-methionine</name>
        <dbReference type="ChEBI" id="CHEBI:59789"/>
    </ligand>
</feature>
<evidence type="ECO:0000313" key="7">
    <source>
        <dbReference type="EMBL" id="CAG7622867.1"/>
    </source>
</evidence>
<feature type="active site" description="Nucleophile" evidence="4">
    <location>
        <position position="697"/>
    </location>
</feature>
<reference evidence="7" key="1">
    <citation type="submission" date="2021-06" db="EMBL/GenBank/DDBJ databases">
        <authorList>
            <person name="Criscuolo A."/>
        </authorList>
    </citation>
    <scope>NUCLEOTIDE SEQUENCE</scope>
    <source>
        <strain evidence="7">CIP111803</strain>
    </source>
</reference>
<dbReference type="EC" id="2.1.1.190" evidence="7"/>
<feature type="region of interest" description="Disordered" evidence="5">
    <location>
        <begin position="279"/>
        <end position="305"/>
    </location>
</feature>
<evidence type="ECO:0000256" key="1">
    <source>
        <dbReference type="ARBA" id="ARBA00022603"/>
    </source>
</evidence>
<accession>A0A916K3B9</accession>
<feature type="binding site" evidence="4">
    <location>
        <position position="594"/>
    </location>
    <ligand>
        <name>S-adenosyl-L-methionine</name>
        <dbReference type="ChEBI" id="CHEBI:59789"/>
    </ligand>
</feature>
<evidence type="ECO:0000256" key="5">
    <source>
        <dbReference type="SAM" id="MobiDB-lite"/>
    </source>
</evidence>
<dbReference type="AntiFam" id="ANF00095">
    <property type="entry name" value="Shadow ORF (opposite ABC transporters)"/>
</dbReference>
<dbReference type="EMBL" id="CAJVAP010000054">
    <property type="protein sequence ID" value="CAG7622867.1"/>
    <property type="molecule type" value="Genomic_DNA"/>
</dbReference>
<comment type="caution">
    <text evidence="7">The sequence shown here is derived from an EMBL/GenBank/DDBJ whole genome shotgun (WGS) entry which is preliminary data.</text>
</comment>
<organism evidence="7 8">
    <name type="scientific">Leucobacter soli</name>
    <dbReference type="NCBI Taxonomy" id="2812850"/>
    <lineage>
        <taxon>Bacteria</taxon>
        <taxon>Bacillati</taxon>
        <taxon>Actinomycetota</taxon>
        <taxon>Actinomycetes</taxon>
        <taxon>Micrococcales</taxon>
        <taxon>Microbacteriaceae</taxon>
        <taxon>Leucobacter</taxon>
    </lineage>
</organism>
<evidence type="ECO:0000313" key="8">
    <source>
        <dbReference type="Proteomes" id="UP000693892"/>
    </source>
</evidence>
<dbReference type="AlphaFoldDB" id="A0A916K3B9"/>
<keyword evidence="3 4" id="KW-0949">S-adenosyl-L-methionine</keyword>
<dbReference type="Proteomes" id="UP000693892">
    <property type="component" value="Unassembled WGS sequence"/>
</dbReference>
<evidence type="ECO:0000259" key="6">
    <source>
        <dbReference type="PROSITE" id="PS50926"/>
    </source>
</evidence>
<dbReference type="PANTHER" id="PTHR11061">
    <property type="entry name" value="RNA M5U METHYLTRANSFERASE"/>
    <property type="match status" value="1"/>
</dbReference>
<name>A0A916K3B9_9MICO</name>
<proteinExistence type="inferred from homology"/>
<dbReference type="InterPro" id="IPR010280">
    <property type="entry name" value="U5_MeTrfase_fam"/>
</dbReference>
<dbReference type="PROSITE" id="PS51687">
    <property type="entry name" value="SAM_MT_RNA_M5U"/>
    <property type="match status" value="1"/>
</dbReference>
<feature type="compositionally biased region" description="Basic and acidic residues" evidence="5">
    <location>
        <begin position="233"/>
        <end position="252"/>
    </location>
</feature>
<dbReference type="Pfam" id="PF05958">
    <property type="entry name" value="tRNA_U5-meth_tr"/>
    <property type="match status" value="1"/>
</dbReference>
<dbReference type="GO" id="GO:0070041">
    <property type="term" value="F:rRNA (uridine-C5-)-methyltransferase activity"/>
    <property type="evidence" value="ECO:0007669"/>
    <property type="project" value="TreeGrafter"/>
</dbReference>
<feature type="binding site" evidence="4">
    <location>
        <position position="618"/>
    </location>
    <ligand>
        <name>S-adenosyl-L-methionine</name>
        <dbReference type="ChEBI" id="CHEBI:59789"/>
    </ligand>
</feature>
<sequence length="740" mass="79092">MSAAPSGRSIGARPVARTAHVRGSRCSRVLLRGRVLLRSDDRQEGGLRVGRPGAREELVRSRVGDDPALAHQQQTIAAERLVHHVAAHQQARAVIGQAVEQPPELGAQHGVEPDRRLVEHDQFGFSEQRRGERDAVALTSAQRLDPVPGAILQADELDHAIRVVPRRAEHAGKIPQVLPHGQIVVDGNGLRGVGDTAAERLRTGGLVEHAQLAVDIRLDADDRAHQSGLAAARRAEQAGHLAPRDREVDAVEHGPPAALHRETSGLDRRTVARIHTLTVHPQAGAEERGGRMVGMPETPANPQPRALQPGDLIELEVTGIAHGGVCVARHDGRVVFVADAIPGERVRARVTEARKKSFARAATVEVLEPSEDRRPHVWAEVALDRDPEDRAGGAEFGHIALPRQRALKAEVLADALRRFGGLTDDEIARAAGGGLTLEAAPGDDESNGLGWRTRVRLHVDPETGEVGPYAARSRRVIPVESLPLAVEAVGYLAPLDELMPDVDTVDLVAPSADDPRMLIGFASEKPGRAGRARAGENDRVGESVGGREFLVRAGGFWQVHREAPRVLFEAVRDAILQLDEARRIDPAAGNLDLYGGAGLLAAAMAEAVGPTLKVTSVEADPGATDDAAENLAELVGALAVTARTDRHLADLLRSSAPVRERLRRATVVLDPPRSGAGGEVCAQLGELAPANLVYVACDPVALARDTGTLRGLGYELVSLRAFDLFPHTHHFEALAVFTRV</sequence>
<keyword evidence="2 4" id="KW-0808">Transferase</keyword>
<feature type="region of interest" description="Disordered" evidence="5">
    <location>
        <begin position="228"/>
        <end position="266"/>
    </location>
</feature>
<keyword evidence="8" id="KW-1185">Reference proteome</keyword>
<dbReference type="PANTHER" id="PTHR11061:SF30">
    <property type="entry name" value="TRNA (URACIL(54)-C(5))-METHYLTRANSFERASE"/>
    <property type="match status" value="1"/>
</dbReference>
<evidence type="ECO:0000256" key="2">
    <source>
        <dbReference type="ARBA" id="ARBA00022679"/>
    </source>
</evidence>